<comment type="caution">
    <text evidence="8">The sequence shown here is derived from an EMBL/GenBank/DDBJ whole genome shotgun (WGS) entry which is preliminary data.</text>
</comment>
<evidence type="ECO:0000259" key="7">
    <source>
        <dbReference type="PROSITE" id="PS50878"/>
    </source>
</evidence>
<keyword evidence="6" id="KW-1133">Transmembrane helix</keyword>
<dbReference type="Gene3D" id="2.60.120.260">
    <property type="entry name" value="Galactose-binding domain-like"/>
    <property type="match status" value="1"/>
</dbReference>
<evidence type="ECO:0000256" key="4">
    <source>
        <dbReference type="ARBA" id="ARBA00023137"/>
    </source>
</evidence>
<evidence type="ECO:0000256" key="6">
    <source>
        <dbReference type="SAM" id="Phobius"/>
    </source>
</evidence>
<dbReference type="EC" id="2.7.10.1" evidence="1"/>
<feature type="domain" description="Reverse transcriptase" evidence="7">
    <location>
        <begin position="1"/>
        <end position="239"/>
    </location>
</feature>
<protein>
    <recommendedName>
        <fullName evidence="1">receptor protein-tyrosine kinase</fullName>
        <ecNumber evidence="1">2.7.10.1</ecNumber>
    </recommendedName>
</protein>
<keyword evidence="9" id="KW-1185">Reference proteome</keyword>
<feature type="region of interest" description="Disordered" evidence="5">
    <location>
        <begin position="846"/>
        <end position="873"/>
    </location>
</feature>
<gene>
    <name evidence="8" type="ORF">FSP39_023983</name>
</gene>
<dbReference type="InterPro" id="IPR000477">
    <property type="entry name" value="RT_dom"/>
</dbReference>
<evidence type="ECO:0000256" key="3">
    <source>
        <dbReference type="ARBA" id="ARBA00022777"/>
    </source>
</evidence>
<feature type="transmembrane region" description="Helical" evidence="6">
    <location>
        <begin position="765"/>
        <end position="787"/>
    </location>
</feature>
<dbReference type="AlphaFoldDB" id="A0AA89C591"/>
<reference evidence="8" key="1">
    <citation type="submission" date="2019-08" db="EMBL/GenBank/DDBJ databases">
        <title>The improved chromosome-level genome for the pearl oyster Pinctada fucata martensii using PacBio sequencing and Hi-C.</title>
        <authorList>
            <person name="Zheng Z."/>
        </authorList>
    </citation>
    <scope>NUCLEOTIDE SEQUENCE</scope>
    <source>
        <strain evidence="8">ZZ-2019</strain>
        <tissue evidence="8">Adductor muscle</tissue>
    </source>
</reference>
<sequence>MKSRNFEANTISSYDFSNMYTTLPHDKINDRLSKVIKWCFDREGKTYMCTSESKGFFSATDYKSYKSWTCGDLCIALSFLSDNIYVRFGEKLYKQVVGIPIGTNCAPLVADLFLYTYEKEFIQNLQKQRKNDDMKCFIGTSRYLDDILTIDNPVFEKYKNVIYPQELILNKANVSNTETPFLDLNIKIVNGEIHTSVYDKRDDFGFNTVNFSWLDGDVPRLPSYCIYISQLIRFKGYRIEVSDKENINISSTCYQDTSQPYPELYQNNTCNRTGRYVRVVQENRSELEALPGPLLELCEVEVYGCPKGKYGTNCTEDCSVNCVDGICEPDNGICRHGCVAGKEGSMCDKECDDYKYGYDCSKTCGHCRNNAICDKVSGFCPNEGCEDMFSCTNGNLALNKPTEADSILDAYPQWSASRAVDGNRTQNVWCGSCLHTKANGNGNSFVRIDLEKTSTISRVEIYYRVHYTGRCNPELGNRTGILSQNYRFKGYRIEVSDNVNINISSACYQDTSQPYPELYQNNTCNSTGRYVRVVQENKSELEALPGPLLELCEVEVYGNFLVFIIKNVMRKYAKKVTMVRTVSSSVETATTILAVTQTVYVSKVATEATKASAVLNVKNKCDDYKYGDGCNGTCGHCRNNAICDKVSGVCPNEECKDGFWGNKCKGCPVGSYGPNCLKCGNCFKDLCRNIDGLCQQGCARGYKGIYCKTVCENGTFSHNCILTCGNCRQNATCDKESGVCPGNECEEGFEGLLCKDEISNSSSPWIIVGIIGATLAFIIIIIGVIVMKRRKNTEFKRNVRNVYENEELRTVANGMEKSKNENEVTTFDDMNGGTLYVEATYEELDNVASEKEASERTYEVPTYSDRRESSHTK</sequence>
<dbReference type="Pfam" id="PF22633">
    <property type="entry name" value="F5_F8_type_C_2"/>
    <property type="match status" value="1"/>
</dbReference>
<keyword evidence="6" id="KW-0812">Transmembrane</keyword>
<accession>A0AA89C591</accession>
<evidence type="ECO:0000256" key="2">
    <source>
        <dbReference type="ARBA" id="ARBA00022679"/>
    </source>
</evidence>
<dbReference type="GO" id="GO:0004714">
    <property type="term" value="F:transmembrane receptor protein tyrosine kinase activity"/>
    <property type="evidence" value="ECO:0007669"/>
    <property type="project" value="UniProtKB-EC"/>
</dbReference>
<feature type="compositionally biased region" description="Basic and acidic residues" evidence="5">
    <location>
        <begin position="848"/>
        <end position="873"/>
    </location>
</feature>
<evidence type="ECO:0000313" key="8">
    <source>
        <dbReference type="EMBL" id="KAK3106627.1"/>
    </source>
</evidence>
<dbReference type="SUPFAM" id="SSF49785">
    <property type="entry name" value="Galactose-binding domain-like"/>
    <property type="match status" value="2"/>
</dbReference>
<dbReference type="PANTHER" id="PTHR24035">
    <property type="entry name" value="MULTIPLE EPIDERMAL GROWTH FACTOR-LIKE DOMAINS PROTEIN"/>
    <property type="match status" value="1"/>
</dbReference>
<keyword evidence="4" id="KW-0829">Tyrosine-protein kinase</keyword>
<dbReference type="Proteomes" id="UP001186944">
    <property type="component" value="Unassembled WGS sequence"/>
</dbReference>
<keyword evidence="3" id="KW-0418">Kinase</keyword>
<dbReference type="InterPro" id="IPR052108">
    <property type="entry name" value="MEGF/SIB"/>
</dbReference>
<dbReference type="EMBL" id="VSWD01000003">
    <property type="protein sequence ID" value="KAK3106627.1"/>
    <property type="molecule type" value="Genomic_DNA"/>
</dbReference>
<dbReference type="InterPro" id="IPR008979">
    <property type="entry name" value="Galactose-bd-like_sf"/>
</dbReference>
<dbReference type="Gene3D" id="6.10.250.2930">
    <property type="match status" value="1"/>
</dbReference>
<evidence type="ECO:0000256" key="1">
    <source>
        <dbReference type="ARBA" id="ARBA00011902"/>
    </source>
</evidence>
<proteinExistence type="predicted"/>
<evidence type="ECO:0000313" key="9">
    <source>
        <dbReference type="Proteomes" id="UP001186944"/>
    </source>
</evidence>
<keyword evidence="2" id="KW-0808">Transferase</keyword>
<dbReference type="PANTHER" id="PTHR24035:SF109">
    <property type="entry name" value="PROTEIN DRAPER"/>
    <property type="match status" value="1"/>
</dbReference>
<keyword evidence="6" id="KW-0472">Membrane</keyword>
<evidence type="ECO:0000256" key="5">
    <source>
        <dbReference type="SAM" id="MobiDB-lite"/>
    </source>
</evidence>
<dbReference type="InterPro" id="IPR044912">
    <property type="entry name" value="Egfr_JX_dom"/>
</dbReference>
<dbReference type="Gene3D" id="2.170.300.10">
    <property type="entry name" value="Tie2 ligand-binding domain superfamily"/>
    <property type="match status" value="2"/>
</dbReference>
<organism evidence="8 9">
    <name type="scientific">Pinctada imbricata</name>
    <name type="common">Atlantic pearl-oyster</name>
    <name type="synonym">Pinctada martensii</name>
    <dbReference type="NCBI Taxonomy" id="66713"/>
    <lineage>
        <taxon>Eukaryota</taxon>
        <taxon>Metazoa</taxon>
        <taxon>Spiralia</taxon>
        <taxon>Lophotrochozoa</taxon>
        <taxon>Mollusca</taxon>
        <taxon>Bivalvia</taxon>
        <taxon>Autobranchia</taxon>
        <taxon>Pteriomorphia</taxon>
        <taxon>Pterioida</taxon>
        <taxon>Pterioidea</taxon>
        <taxon>Pteriidae</taxon>
        <taxon>Pinctada</taxon>
    </lineage>
</organism>
<name>A0AA89C591_PINIB</name>
<dbReference type="PROSITE" id="PS50878">
    <property type="entry name" value="RT_POL"/>
    <property type="match status" value="1"/>
</dbReference>